<comment type="caution">
    <text evidence="2">The sequence shown here is derived from an EMBL/GenBank/DDBJ whole genome shotgun (WGS) entry which is preliminary data.</text>
</comment>
<dbReference type="AlphaFoldDB" id="A0A4U1CAH9"/>
<reference evidence="2 3" key="1">
    <citation type="submission" date="2019-04" db="EMBL/GenBank/DDBJ databases">
        <title>Pedobacter sp. AR-2-6 sp. nov., isolated from Arctic soil.</title>
        <authorList>
            <person name="Dahal R.H."/>
            <person name="Kim D.-U."/>
        </authorList>
    </citation>
    <scope>NUCLEOTIDE SEQUENCE [LARGE SCALE GENOMIC DNA]</scope>
    <source>
        <strain evidence="2 3">AR-2-6</strain>
    </source>
</reference>
<evidence type="ECO:0000313" key="2">
    <source>
        <dbReference type="EMBL" id="TKC03479.1"/>
    </source>
</evidence>
<feature type="transmembrane region" description="Helical" evidence="1">
    <location>
        <begin position="123"/>
        <end position="145"/>
    </location>
</feature>
<dbReference type="RefSeq" id="WP_136874139.1">
    <property type="nucleotide sequence ID" value="NZ_SWBO01000001.1"/>
</dbReference>
<feature type="transmembrane region" description="Helical" evidence="1">
    <location>
        <begin position="21"/>
        <end position="44"/>
    </location>
</feature>
<feature type="transmembrane region" description="Helical" evidence="1">
    <location>
        <begin position="50"/>
        <end position="68"/>
    </location>
</feature>
<dbReference type="OrthoDB" id="9839430at2"/>
<name>A0A4U1CAH9_9SPHI</name>
<keyword evidence="1" id="KW-0472">Membrane</keyword>
<evidence type="ECO:0008006" key="4">
    <source>
        <dbReference type="Google" id="ProtNLM"/>
    </source>
</evidence>
<gene>
    <name evidence="2" type="ORF">FA045_02605</name>
</gene>
<proteinExistence type="predicted"/>
<keyword evidence="1" id="KW-0812">Transmembrane</keyword>
<dbReference type="EMBL" id="SWBO01000001">
    <property type="protein sequence ID" value="TKC03479.1"/>
    <property type="molecule type" value="Genomic_DNA"/>
</dbReference>
<feature type="transmembrane region" description="Helical" evidence="1">
    <location>
        <begin position="88"/>
        <end position="111"/>
    </location>
</feature>
<keyword evidence="1" id="KW-1133">Transmembrane helix</keyword>
<sequence>MKLKRIIGNFMVSPFHSKGQAALVLFVFSYVLIAINSKWGFWGVVLAPDFFPAFLFTLFMATSFAIYAHELNAKLVLKYGSTARMKLIFYQFCWGVMLPIGLELVSVEFYFYLKDESILTNNFFSIDFILVVTFILLVNAVYSFANKNRKERLQIRERYKHKVIPALKDLSNLRSLHRLALIKNAPVSLNEINLKDLALGSGQIACIYKLNELITIHYFNNSFEHTTTPITKLMEGLDPNEYTKINPYCIYHRLLIFSFKEIAPSRRLYLTLRHPFNHFTHDYQRIVSQGVAVYFKKWMKG</sequence>
<keyword evidence="3" id="KW-1185">Reference proteome</keyword>
<organism evidence="2 3">
    <name type="scientific">Pedobacter cryotolerans</name>
    <dbReference type="NCBI Taxonomy" id="2571270"/>
    <lineage>
        <taxon>Bacteria</taxon>
        <taxon>Pseudomonadati</taxon>
        <taxon>Bacteroidota</taxon>
        <taxon>Sphingobacteriia</taxon>
        <taxon>Sphingobacteriales</taxon>
        <taxon>Sphingobacteriaceae</taxon>
        <taxon>Pedobacter</taxon>
    </lineage>
</organism>
<evidence type="ECO:0000313" key="3">
    <source>
        <dbReference type="Proteomes" id="UP000310477"/>
    </source>
</evidence>
<protein>
    <recommendedName>
        <fullName evidence="4">HTH LytTR-type domain-containing protein</fullName>
    </recommendedName>
</protein>
<evidence type="ECO:0000256" key="1">
    <source>
        <dbReference type="SAM" id="Phobius"/>
    </source>
</evidence>
<accession>A0A4U1CAH9</accession>
<dbReference type="Proteomes" id="UP000310477">
    <property type="component" value="Unassembled WGS sequence"/>
</dbReference>